<gene>
    <name evidence="5" type="ORF">DSL72_002420</name>
</gene>
<dbReference type="Gene3D" id="3.40.50.1820">
    <property type="entry name" value="alpha/beta hydrolase"/>
    <property type="match status" value="1"/>
</dbReference>
<dbReference type="InterPro" id="IPR019826">
    <property type="entry name" value="Carboxylesterase_B_AS"/>
</dbReference>
<evidence type="ECO:0000259" key="4">
    <source>
        <dbReference type="Pfam" id="PF00135"/>
    </source>
</evidence>
<evidence type="ECO:0000256" key="3">
    <source>
        <dbReference type="RuleBase" id="RU361235"/>
    </source>
</evidence>
<dbReference type="GO" id="GO:0016787">
    <property type="term" value="F:hydrolase activity"/>
    <property type="evidence" value="ECO:0007669"/>
    <property type="project" value="UniProtKB-KW"/>
</dbReference>
<protein>
    <recommendedName>
        <fullName evidence="3">Carboxylic ester hydrolase</fullName>
        <ecNumber evidence="3">3.1.1.-</ecNumber>
    </recommendedName>
</protein>
<dbReference type="EC" id="3.1.1.-" evidence="3"/>
<evidence type="ECO:0000313" key="6">
    <source>
        <dbReference type="Proteomes" id="UP000672032"/>
    </source>
</evidence>
<dbReference type="EMBL" id="CP063407">
    <property type="protein sequence ID" value="QSZ32840.1"/>
    <property type="molecule type" value="Genomic_DNA"/>
</dbReference>
<keyword evidence="6" id="KW-1185">Reference proteome</keyword>
<dbReference type="SUPFAM" id="SSF53474">
    <property type="entry name" value="alpha/beta-Hydrolases"/>
    <property type="match status" value="1"/>
</dbReference>
<dbReference type="AlphaFoldDB" id="A0A8A3PCL2"/>
<dbReference type="InterPro" id="IPR002018">
    <property type="entry name" value="CarbesteraseB"/>
</dbReference>
<accession>A0A8A3PCL2</accession>
<dbReference type="Proteomes" id="UP000672032">
    <property type="component" value="Chromosome 3"/>
</dbReference>
<name>A0A8A3PCL2_9HELO</name>
<reference evidence="5" key="1">
    <citation type="submission" date="2020-10" db="EMBL/GenBank/DDBJ databases">
        <title>Genome Sequence of Monilinia vaccinii-corymbosi Sheds Light on Mummy Berry Disease Infection of Blueberry and Mating Type.</title>
        <authorList>
            <person name="Yow A.G."/>
            <person name="Zhang Y."/>
            <person name="Bansal K."/>
            <person name="Eacker S.M."/>
            <person name="Sullivan S."/>
            <person name="Liachko I."/>
            <person name="Cubeta M.A."/>
            <person name="Rollins J.A."/>
            <person name="Ashrafi H."/>
        </authorList>
    </citation>
    <scope>NUCLEOTIDE SEQUENCE</scope>
    <source>
        <strain evidence="5">RL-1</strain>
    </source>
</reference>
<feature type="domain" description="Carboxylesterase type B" evidence="4">
    <location>
        <begin position="50"/>
        <end position="570"/>
    </location>
</feature>
<dbReference type="InterPro" id="IPR029058">
    <property type="entry name" value="AB_hydrolase_fold"/>
</dbReference>
<proteinExistence type="inferred from homology"/>
<dbReference type="FunFam" id="3.40.50.1820:FF:000263">
    <property type="entry name" value="Carboxylic ester hydrolase"/>
    <property type="match status" value="1"/>
</dbReference>
<comment type="similarity">
    <text evidence="1 3">Belongs to the type-B carboxylesterase/lipase family.</text>
</comment>
<evidence type="ECO:0000313" key="5">
    <source>
        <dbReference type="EMBL" id="QSZ32840.1"/>
    </source>
</evidence>
<dbReference type="PANTHER" id="PTHR11559">
    <property type="entry name" value="CARBOXYLESTERASE"/>
    <property type="match status" value="1"/>
</dbReference>
<feature type="chain" id="PRO_5033113645" description="Carboxylic ester hydrolase" evidence="3">
    <location>
        <begin position="23"/>
        <end position="615"/>
    </location>
</feature>
<dbReference type="PROSITE" id="PS00122">
    <property type="entry name" value="CARBOXYLESTERASE_B_1"/>
    <property type="match status" value="1"/>
</dbReference>
<dbReference type="OrthoDB" id="408631at2759"/>
<evidence type="ECO:0000256" key="2">
    <source>
        <dbReference type="ARBA" id="ARBA00022801"/>
    </source>
</evidence>
<dbReference type="Pfam" id="PF00135">
    <property type="entry name" value="COesterase"/>
    <property type="match status" value="1"/>
</dbReference>
<organism evidence="5 6">
    <name type="scientific">Monilinia vaccinii-corymbosi</name>
    <dbReference type="NCBI Taxonomy" id="61207"/>
    <lineage>
        <taxon>Eukaryota</taxon>
        <taxon>Fungi</taxon>
        <taxon>Dikarya</taxon>
        <taxon>Ascomycota</taxon>
        <taxon>Pezizomycotina</taxon>
        <taxon>Leotiomycetes</taxon>
        <taxon>Helotiales</taxon>
        <taxon>Sclerotiniaceae</taxon>
        <taxon>Monilinia</taxon>
    </lineage>
</organism>
<keyword evidence="2 3" id="KW-0378">Hydrolase</keyword>
<evidence type="ECO:0000256" key="1">
    <source>
        <dbReference type="ARBA" id="ARBA00005964"/>
    </source>
</evidence>
<feature type="signal peptide" evidence="3">
    <location>
        <begin position="1"/>
        <end position="22"/>
    </location>
</feature>
<keyword evidence="3" id="KW-0732">Signal</keyword>
<sequence>MASHKRLAFLLLTSSLFTVALLYSWRVQYAPRSEPTDIPATPPPPIFYANVTTSQGTFLGRQSSRYPQILEEFLGIPYALPPTGDRRFRPPTPVNPSSATFDVTKPASRCLSGPNDQGQSEACLHLNMYRPKGTGSTSDKLPVLVHVHGGAFNFGSAGDREIASLVGWSQEPLIAITFEYRLGALGFLSSKLMAEEGALNLGLKDQKLLFKWVQENISSFGGDPDNVTLMGPSAGAHSVGLLVMAIATSYLIGHHLMNHDGSPPLFSKAIIESGGPTARAVYKYDNALHETQFSEFLDKLGLSNTPRAKVLSELRRLPATDIKAASQEIYESYNPSLRWPFQPCVDGPGANSIIPIPPIQAYLNNTYHHIPVLVGYNTNEGSLFVPKGLDSAASFIDFFHVLLPDLSVQDLSKLDSLYPNPEFKRNSPYAFDNVALGVGNQYRRLDKSYADFAYIGPVRQLAYFASGEHSHKDSISNPTTPAPVYLYEYAVNSSVLRGAAHGDQYPFPVSAPKLMRKSKTIKEISGLMHAYWTSFIISPVGDPNAIPGRYPNRTKWPEYHGGKGKRHKITFGRGNDEIAGGKRKGVAVEIEEDRKEAHERDAFTFWSERVGLWEG</sequence>
<dbReference type="InterPro" id="IPR050309">
    <property type="entry name" value="Type-B_Carboxylest/Lipase"/>
</dbReference>